<feature type="transmembrane region" description="Helical" evidence="4">
    <location>
        <begin position="345"/>
        <end position="366"/>
    </location>
</feature>
<feature type="transmembrane region" description="Helical" evidence="4">
    <location>
        <begin position="312"/>
        <end position="333"/>
    </location>
</feature>
<keyword evidence="2 4" id="KW-1133">Transmembrane helix</keyword>
<evidence type="ECO:0000256" key="1">
    <source>
        <dbReference type="ARBA" id="ARBA00022692"/>
    </source>
</evidence>
<dbReference type="Gene3D" id="1.20.1250.20">
    <property type="entry name" value="MFS general substrate transporter like domains"/>
    <property type="match status" value="2"/>
</dbReference>
<dbReference type="PANTHER" id="PTHR23539">
    <property type="entry name" value="MFS TRANSPORTER"/>
    <property type="match status" value="1"/>
</dbReference>
<dbReference type="EMBL" id="QLTK01000034">
    <property type="protein sequence ID" value="RAS20748.1"/>
    <property type="molecule type" value="Genomic_DNA"/>
</dbReference>
<dbReference type="Proteomes" id="UP000248918">
    <property type="component" value="Unassembled WGS sequence"/>
</dbReference>
<dbReference type="InterPro" id="IPR020846">
    <property type="entry name" value="MFS_dom"/>
</dbReference>
<feature type="domain" description="Major facilitator superfamily (MFS) profile" evidence="5">
    <location>
        <begin position="1"/>
        <end position="396"/>
    </location>
</feature>
<feature type="transmembrane region" description="Helical" evidence="4">
    <location>
        <begin position="38"/>
        <end position="61"/>
    </location>
</feature>
<feature type="transmembrane region" description="Helical" evidence="4">
    <location>
        <begin position="251"/>
        <end position="271"/>
    </location>
</feature>
<feature type="transmembrane region" description="Helical" evidence="4">
    <location>
        <begin position="12"/>
        <end position="32"/>
    </location>
</feature>
<name>A0A329BEJ5_9BURK</name>
<sequence>MKTSRALEALNFFMADVQAGIGPFLGVFLQARGWGTDMIGTVMSIGGIAGMLATSPAGALVDGTRHKRALIVVAGVMTVLASGLLLVSRDYWTVAASQVATAITGAAIGPAMAGITLGVARQSGFDRQFGRNQVANHAGNVVAAALSGWLGWRYGFAAVFALSAVFGLLSIAAVMMIRGDTIDHQVARGLAPHGPQAGSTEGEVGGFRILLQCRPLLVLAAALAMFHLGNAAMLPLYGLAIVSAHQADPSAFTAETVVIAQAVMVVAAMLANRLIRWRGYWWVILLTFLALPVRGLIAASVIHVWGVWPVQALDGIGAGLQSVAVPALVVRLLSGTGRVNAGQGVVMTVQAAGAALSPMLGGLLAHHFGYPAAFIALGAISTVSLALWLGCGAGLRHACSARAEPNCNAVDPTSSAF</sequence>
<gene>
    <name evidence="6" type="ORF">BX591_13458</name>
</gene>
<organism evidence="6 7">
    <name type="scientific">Paraburkholderia bryophila</name>
    <dbReference type="NCBI Taxonomy" id="420952"/>
    <lineage>
        <taxon>Bacteria</taxon>
        <taxon>Pseudomonadati</taxon>
        <taxon>Pseudomonadota</taxon>
        <taxon>Betaproteobacteria</taxon>
        <taxon>Burkholderiales</taxon>
        <taxon>Burkholderiaceae</taxon>
        <taxon>Paraburkholderia</taxon>
    </lineage>
</organism>
<dbReference type="RefSeq" id="WP_208459627.1">
    <property type="nucleotide sequence ID" value="NZ_CADFFP010000011.1"/>
</dbReference>
<feature type="transmembrane region" description="Helical" evidence="4">
    <location>
        <begin position="216"/>
        <end position="239"/>
    </location>
</feature>
<dbReference type="PROSITE" id="PS50850">
    <property type="entry name" value="MFS"/>
    <property type="match status" value="1"/>
</dbReference>
<feature type="transmembrane region" description="Helical" evidence="4">
    <location>
        <begin position="99"/>
        <end position="120"/>
    </location>
</feature>
<dbReference type="Pfam" id="PF07690">
    <property type="entry name" value="MFS_1"/>
    <property type="match status" value="1"/>
</dbReference>
<comment type="caution">
    <text evidence="6">The sequence shown here is derived from an EMBL/GenBank/DDBJ whole genome shotgun (WGS) entry which is preliminary data.</text>
</comment>
<feature type="transmembrane region" description="Helical" evidence="4">
    <location>
        <begin position="68"/>
        <end position="87"/>
    </location>
</feature>
<evidence type="ECO:0000313" key="7">
    <source>
        <dbReference type="Proteomes" id="UP000248918"/>
    </source>
</evidence>
<dbReference type="AlphaFoldDB" id="A0A329BEJ5"/>
<feature type="transmembrane region" description="Helical" evidence="4">
    <location>
        <begin position="283"/>
        <end position="306"/>
    </location>
</feature>
<accession>A0A329BEJ5</accession>
<evidence type="ECO:0000256" key="2">
    <source>
        <dbReference type="ARBA" id="ARBA00022989"/>
    </source>
</evidence>
<feature type="transmembrane region" description="Helical" evidence="4">
    <location>
        <begin position="372"/>
        <end position="395"/>
    </location>
</feature>
<dbReference type="PANTHER" id="PTHR23539:SF1">
    <property type="entry name" value="MAJOR FACILITATOR SUPERFAMILY (MFS) PROFILE DOMAIN-CONTAINING PROTEIN"/>
    <property type="match status" value="1"/>
</dbReference>
<protein>
    <submittedName>
        <fullName evidence="6">Putative MFS family arabinose efflux permease</fullName>
    </submittedName>
</protein>
<dbReference type="GO" id="GO:0022857">
    <property type="term" value="F:transmembrane transporter activity"/>
    <property type="evidence" value="ECO:0007669"/>
    <property type="project" value="InterPro"/>
</dbReference>
<dbReference type="InterPro" id="IPR011701">
    <property type="entry name" value="MFS"/>
</dbReference>
<proteinExistence type="predicted"/>
<dbReference type="SUPFAM" id="SSF103473">
    <property type="entry name" value="MFS general substrate transporter"/>
    <property type="match status" value="1"/>
</dbReference>
<reference evidence="6 7" key="1">
    <citation type="submission" date="2018-06" db="EMBL/GenBank/DDBJ databases">
        <title>Genomic Encyclopedia of Type Strains, Phase III (KMG-III): the genomes of soil and plant-associated and newly described type strains.</title>
        <authorList>
            <person name="Whitman W."/>
        </authorList>
    </citation>
    <scope>NUCLEOTIDE SEQUENCE [LARGE SCALE GENOMIC DNA]</scope>
    <source>
        <strain evidence="6 7">LMG 23644</strain>
    </source>
</reference>
<evidence type="ECO:0000313" key="6">
    <source>
        <dbReference type="EMBL" id="RAS20748.1"/>
    </source>
</evidence>
<feature type="transmembrane region" description="Helical" evidence="4">
    <location>
        <begin position="132"/>
        <end position="150"/>
    </location>
</feature>
<evidence type="ECO:0000259" key="5">
    <source>
        <dbReference type="PROSITE" id="PS50850"/>
    </source>
</evidence>
<dbReference type="InterPro" id="IPR036259">
    <property type="entry name" value="MFS_trans_sf"/>
</dbReference>
<keyword evidence="3 4" id="KW-0472">Membrane</keyword>
<evidence type="ECO:0000256" key="4">
    <source>
        <dbReference type="SAM" id="Phobius"/>
    </source>
</evidence>
<feature type="transmembrane region" description="Helical" evidence="4">
    <location>
        <begin position="156"/>
        <end position="177"/>
    </location>
</feature>
<keyword evidence="1 4" id="KW-0812">Transmembrane</keyword>
<evidence type="ECO:0000256" key="3">
    <source>
        <dbReference type="ARBA" id="ARBA00023136"/>
    </source>
</evidence>